<evidence type="ECO:0000259" key="5">
    <source>
        <dbReference type="PROSITE" id="PS50110"/>
    </source>
</evidence>
<evidence type="ECO:0000256" key="2">
    <source>
        <dbReference type="ARBA" id="ARBA00023012"/>
    </source>
</evidence>
<name>A0ABQ2AZA6_9MICC</name>
<dbReference type="InterPro" id="IPR001789">
    <property type="entry name" value="Sig_transdc_resp-reg_receiver"/>
</dbReference>
<evidence type="ECO:0000313" key="7">
    <source>
        <dbReference type="Proteomes" id="UP000643279"/>
    </source>
</evidence>
<feature type="domain" description="Response regulatory" evidence="5">
    <location>
        <begin position="1"/>
        <end position="68"/>
    </location>
</feature>
<proteinExistence type="predicted"/>
<evidence type="ECO:0000256" key="3">
    <source>
        <dbReference type="ARBA" id="ARBA00023125"/>
    </source>
</evidence>
<dbReference type="PANTHER" id="PTHR48111">
    <property type="entry name" value="REGULATOR OF RPOS"/>
    <property type="match status" value="1"/>
</dbReference>
<dbReference type="Pfam" id="PF00072">
    <property type="entry name" value="Response_reg"/>
    <property type="match status" value="1"/>
</dbReference>
<gene>
    <name evidence="6" type="ORF">GCM10007170_46590</name>
</gene>
<dbReference type="InterPro" id="IPR039420">
    <property type="entry name" value="WalR-like"/>
</dbReference>
<dbReference type="PROSITE" id="PS50110">
    <property type="entry name" value="RESPONSE_REGULATORY"/>
    <property type="match status" value="1"/>
</dbReference>
<reference evidence="7" key="1">
    <citation type="journal article" date="2019" name="Int. J. Syst. Evol. Microbiol.">
        <title>The Global Catalogue of Microorganisms (GCM) 10K type strain sequencing project: providing services to taxonomists for standard genome sequencing and annotation.</title>
        <authorList>
            <consortium name="The Broad Institute Genomics Platform"/>
            <consortium name="The Broad Institute Genome Sequencing Center for Infectious Disease"/>
            <person name="Wu L."/>
            <person name="Ma J."/>
        </authorList>
    </citation>
    <scope>NUCLEOTIDE SEQUENCE [LARGE SCALE GENOMIC DNA]</scope>
    <source>
        <strain evidence="7">CGMCC 1.12778</strain>
    </source>
</reference>
<keyword evidence="2" id="KW-0902">Two-component regulatory system</keyword>
<dbReference type="Proteomes" id="UP000643279">
    <property type="component" value="Unassembled WGS sequence"/>
</dbReference>
<organism evidence="6 7">
    <name type="scientific">Arthrobacter liuii</name>
    <dbReference type="NCBI Taxonomy" id="1476996"/>
    <lineage>
        <taxon>Bacteria</taxon>
        <taxon>Bacillati</taxon>
        <taxon>Actinomycetota</taxon>
        <taxon>Actinomycetes</taxon>
        <taxon>Micrococcales</taxon>
        <taxon>Micrococcaceae</taxon>
        <taxon>Arthrobacter</taxon>
    </lineage>
</organism>
<evidence type="ECO:0000256" key="4">
    <source>
        <dbReference type="PROSITE-ProRule" id="PRU00169"/>
    </source>
</evidence>
<sequence length="82" mass="9161">MTLDVGLPDINGIEVLRRIRKFSAAYIVMLTGRDDEAVVSAALQAGADDYITKPFRPRELRSRIGMMMQRQLADRMPPGPIS</sequence>
<dbReference type="Gene3D" id="3.40.50.2300">
    <property type="match status" value="1"/>
</dbReference>
<keyword evidence="1 4" id="KW-0597">Phosphoprotein</keyword>
<comment type="caution">
    <text evidence="6">The sequence shown here is derived from an EMBL/GenBank/DDBJ whole genome shotgun (WGS) entry which is preliminary data.</text>
</comment>
<keyword evidence="3" id="KW-0238">DNA-binding</keyword>
<dbReference type="EMBL" id="BMFW01000063">
    <property type="protein sequence ID" value="GGI03188.1"/>
    <property type="molecule type" value="Genomic_DNA"/>
</dbReference>
<evidence type="ECO:0000256" key="1">
    <source>
        <dbReference type="ARBA" id="ARBA00022553"/>
    </source>
</evidence>
<keyword evidence="7" id="KW-1185">Reference proteome</keyword>
<dbReference type="PANTHER" id="PTHR48111:SF40">
    <property type="entry name" value="PHOSPHATE REGULON TRANSCRIPTIONAL REGULATORY PROTEIN PHOB"/>
    <property type="match status" value="1"/>
</dbReference>
<dbReference type="InterPro" id="IPR011006">
    <property type="entry name" value="CheY-like_superfamily"/>
</dbReference>
<dbReference type="SUPFAM" id="SSF52172">
    <property type="entry name" value="CheY-like"/>
    <property type="match status" value="1"/>
</dbReference>
<feature type="modified residue" description="4-aspartylphosphate" evidence="4">
    <location>
        <position position="4"/>
    </location>
</feature>
<evidence type="ECO:0000313" key="6">
    <source>
        <dbReference type="EMBL" id="GGI03188.1"/>
    </source>
</evidence>
<protein>
    <recommendedName>
        <fullName evidence="5">Response regulatory domain-containing protein</fullName>
    </recommendedName>
</protein>
<accession>A0ABQ2AZA6</accession>